<protein>
    <submittedName>
        <fullName evidence="3">Uncharacterized protein LOC105157638</fullName>
    </submittedName>
</protein>
<dbReference type="GeneID" id="105157638"/>
<dbReference type="Gramene" id="SIN_1010284.t">
    <property type="protein sequence ID" value="SIN_1010284.t.cds1"/>
    <property type="gene ID" value="SIN_1010284"/>
</dbReference>
<dbReference type="Proteomes" id="UP000504604">
    <property type="component" value="Linkage group LG3"/>
</dbReference>
<dbReference type="RefSeq" id="XP_011072362.1">
    <property type="nucleotide sequence ID" value="XM_011074060.2"/>
</dbReference>
<feature type="compositionally biased region" description="Acidic residues" evidence="1">
    <location>
        <begin position="155"/>
        <end position="166"/>
    </location>
</feature>
<keyword evidence="2" id="KW-1185">Reference proteome</keyword>
<dbReference type="FunCoup" id="A0A6I9SST8">
    <property type="interactions" value="448"/>
</dbReference>
<feature type="region of interest" description="Disordered" evidence="1">
    <location>
        <begin position="80"/>
        <end position="99"/>
    </location>
</feature>
<gene>
    <name evidence="3" type="primary">LOC105157638</name>
</gene>
<dbReference type="PANTHER" id="PTHR36713">
    <property type="entry name" value="OS09G0344700 PROTEIN"/>
    <property type="match status" value="1"/>
</dbReference>
<dbReference type="InParanoid" id="A0A6I9SST8"/>
<feature type="region of interest" description="Disordered" evidence="1">
    <location>
        <begin position="49"/>
        <end position="69"/>
    </location>
</feature>
<dbReference type="OrthoDB" id="773986at2759"/>
<accession>A0A6I9SST8</accession>
<name>A0A6I9SST8_SESIN</name>
<feature type="compositionally biased region" description="Basic and acidic residues" evidence="1">
    <location>
        <begin position="167"/>
        <end position="178"/>
    </location>
</feature>
<dbReference type="PANTHER" id="PTHR36713:SF1">
    <property type="entry name" value="OS09G0344700 PROTEIN"/>
    <property type="match status" value="1"/>
</dbReference>
<reference evidence="3" key="1">
    <citation type="submission" date="2025-08" db="UniProtKB">
        <authorList>
            <consortium name="RefSeq"/>
        </authorList>
    </citation>
    <scope>IDENTIFICATION</scope>
</reference>
<dbReference type="AlphaFoldDB" id="A0A6I9SST8"/>
<evidence type="ECO:0000313" key="3">
    <source>
        <dbReference type="RefSeq" id="XP_011072362.1"/>
    </source>
</evidence>
<evidence type="ECO:0000313" key="2">
    <source>
        <dbReference type="Proteomes" id="UP000504604"/>
    </source>
</evidence>
<sequence>MEGARSAESLLDKIKPPRLEDAGLEDCALPPESIKEAFLKAASAVRSLVSASDDEDQSGGRCVDDPWEDSSDVLVGITEGVTAPTGGCATEKGSGLTEVPGDEVSVIGGDAECKSDALVGTGLPECSGDACVDGLQGLEIGEKSKGSLGKKIESEKDDVADDEDEGDKDKTRLAEAYA</sequence>
<feature type="compositionally biased region" description="Basic and acidic residues" evidence="1">
    <location>
        <begin position="143"/>
        <end position="154"/>
    </location>
</feature>
<proteinExistence type="predicted"/>
<dbReference type="KEGG" id="sind:105157638"/>
<evidence type="ECO:0000256" key="1">
    <source>
        <dbReference type="SAM" id="MobiDB-lite"/>
    </source>
</evidence>
<organism evidence="2 3">
    <name type="scientific">Sesamum indicum</name>
    <name type="common">Oriental sesame</name>
    <name type="synonym">Sesamum orientale</name>
    <dbReference type="NCBI Taxonomy" id="4182"/>
    <lineage>
        <taxon>Eukaryota</taxon>
        <taxon>Viridiplantae</taxon>
        <taxon>Streptophyta</taxon>
        <taxon>Embryophyta</taxon>
        <taxon>Tracheophyta</taxon>
        <taxon>Spermatophyta</taxon>
        <taxon>Magnoliopsida</taxon>
        <taxon>eudicotyledons</taxon>
        <taxon>Gunneridae</taxon>
        <taxon>Pentapetalae</taxon>
        <taxon>asterids</taxon>
        <taxon>lamiids</taxon>
        <taxon>Lamiales</taxon>
        <taxon>Pedaliaceae</taxon>
        <taxon>Sesamum</taxon>
    </lineage>
</organism>
<feature type="region of interest" description="Disordered" evidence="1">
    <location>
        <begin position="143"/>
        <end position="178"/>
    </location>
</feature>